<evidence type="ECO:0000313" key="1">
    <source>
        <dbReference type="EMBL" id="AAP58927.1"/>
    </source>
</evidence>
<protein>
    <submittedName>
        <fullName evidence="1">Virus protein 14</fullName>
    </submittedName>
</protein>
<name>Q6XYV2_SPIKU</name>
<accession>Q6XYV2</accession>
<proteinExistence type="predicted"/>
<dbReference type="EMBL" id="AY198133">
    <property type="protein sequence ID" value="AAP58927.1"/>
    <property type="molecule type" value="Genomic_DNA"/>
</dbReference>
<sequence>MAVIAAAKEVPKRHTVIEVQQINSERSLFVALRLQYAYYSRC</sequence>
<reference evidence="1" key="1">
    <citation type="journal article" date="2003" name="Mol. Genet. Genomics">
        <title>Gene content and organization of an 85-kb DNA segment from the genome of the phytopathogenic mollicute Spiroplasma kunkelii.</title>
        <authorList>
            <person name="Zhao Y."/>
            <person name="Hammond R.W."/>
            <person name="Jomantiene R."/>
            <person name="Dally E.L."/>
            <person name="Lee I.-M."/>
            <person name="Jia H."/>
            <person name="Wu H."/>
            <person name="Lin S."/>
            <person name="Zhang P."/>
            <person name="Kenton S."/>
            <person name="Najar F.Z."/>
            <person name="Hua A."/>
            <person name="Roe B.A."/>
            <person name="Fletcher J."/>
            <person name="Davis R.E."/>
        </authorList>
    </citation>
    <scope>NUCLEOTIDE SEQUENCE</scope>
    <source>
        <strain evidence="1">CR2-3x</strain>
    </source>
</reference>
<dbReference type="AlphaFoldDB" id="Q6XYV2"/>
<organism evidence="1">
    <name type="scientific">Spiroplasma kunkelii</name>
    <dbReference type="NCBI Taxonomy" id="47834"/>
    <lineage>
        <taxon>Bacteria</taxon>
        <taxon>Bacillati</taxon>
        <taxon>Mycoplasmatota</taxon>
        <taxon>Mollicutes</taxon>
        <taxon>Entomoplasmatales</taxon>
        <taxon>Spiroplasmataceae</taxon>
        <taxon>Spiroplasma</taxon>
    </lineage>
</organism>